<dbReference type="KEGG" id="azz:DEW08_05270"/>
<accession>A0A2S2CMP8</accession>
<feature type="binding site" evidence="5">
    <location>
        <position position="2"/>
    </location>
    <ligand>
        <name>Ni(2+)</name>
        <dbReference type="ChEBI" id="CHEBI:49786"/>
    </ligand>
</feature>
<dbReference type="Gene3D" id="3.30.2320.80">
    <property type="match status" value="1"/>
</dbReference>
<keyword evidence="4 5" id="KW-0862">Zinc</keyword>
<evidence type="ECO:0000313" key="7">
    <source>
        <dbReference type="Proteomes" id="UP000245629"/>
    </source>
</evidence>
<dbReference type="OrthoDB" id="288014at2"/>
<evidence type="ECO:0000256" key="2">
    <source>
        <dbReference type="ARBA" id="ARBA00022596"/>
    </source>
</evidence>
<evidence type="ECO:0000256" key="1">
    <source>
        <dbReference type="ARBA" id="ARBA00010748"/>
    </source>
</evidence>
<dbReference type="PANTHER" id="PTHR34535:SF3">
    <property type="entry name" value="HYDROGENASE MATURATION FACTOR HYPA"/>
    <property type="match status" value="1"/>
</dbReference>
<gene>
    <name evidence="5" type="primary">hypA</name>
    <name evidence="6" type="ORF">DEW08_05270</name>
</gene>
<keyword evidence="3 5" id="KW-0479">Metal-binding</keyword>
<evidence type="ECO:0000256" key="3">
    <source>
        <dbReference type="ARBA" id="ARBA00022723"/>
    </source>
</evidence>
<dbReference type="Proteomes" id="UP000245629">
    <property type="component" value="Chromosome 1"/>
</dbReference>
<dbReference type="PIRSF" id="PIRSF004761">
    <property type="entry name" value="Hydrgn_mat_HypA"/>
    <property type="match status" value="1"/>
</dbReference>
<feature type="binding site" evidence="5">
    <location>
        <position position="73"/>
    </location>
    <ligand>
        <name>Zn(2+)</name>
        <dbReference type="ChEBI" id="CHEBI:29105"/>
    </ligand>
</feature>
<dbReference type="PROSITE" id="PS01249">
    <property type="entry name" value="HYPA"/>
    <property type="match status" value="1"/>
</dbReference>
<dbReference type="AlphaFoldDB" id="A0A2S2CMP8"/>
<dbReference type="GO" id="GO:0051604">
    <property type="term" value="P:protein maturation"/>
    <property type="evidence" value="ECO:0007669"/>
    <property type="project" value="InterPro"/>
</dbReference>
<dbReference type="Pfam" id="PF01155">
    <property type="entry name" value="HypA"/>
    <property type="match status" value="1"/>
</dbReference>
<dbReference type="GO" id="GO:0016151">
    <property type="term" value="F:nickel cation binding"/>
    <property type="evidence" value="ECO:0007669"/>
    <property type="project" value="UniProtKB-UniRule"/>
</dbReference>
<evidence type="ECO:0000313" key="6">
    <source>
        <dbReference type="EMBL" id="AWK85650.1"/>
    </source>
</evidence>
<reference evidence="7" key="1">
    <citation type="submission" date="2018-05" db="EMBL/GenBank/DDBJ databases">
        <title>Azospirillum thermophila sp. nov., a novel isolated from hot spring.</title>
        <authorList>
            <person name="Zhao Z."/>
        </authorList>
    </citation>
    <scope>NUCLEOTIDE SEQUENCE [LARGE SCALE GENOMIC DNA]</scope>
    <source>
        <strain evidence="7">CFH 70021</strain>
    </source>
</reference>
<keyword evidence="7" id="KW-1185">Reference proteome</keyword>
<evidence type="ECO:0000256" key="4">
    <source>
        <dbReference type="ARBA" id="ARBA00022833"/>
    </source>
</evidence>
<sequence length="113" mass="12492">MHEIAVCQSLLEQAMRARVAQPFDRVVSVRLAVGRLSRVEPDALQVAFDLLSRDTFLEGAVLEIDRPPVQAVCGDCGAESAVESRIPRCPACASRRLRFEGGESYRFIEMEVA</sequence>
<dbReference type="InterPro" id="IPR020538">
    <property type="entry name" value="Hydgase_Ni_incorp_HypA/HybF_CS"/>
</dbReference>
<organism evidence="6 7">
    <name type="scientific">Azospirillum thermophilum</name>
    <dbReference type="NCBI Taxonomy" id="2202148"/>
    <lineage>
        <taxon>Bacteria</taxon>
        <taxon>Pseudomonadati</taxon>
        <taxon>Pseudomonadota</taxon>
        <taxon>Alphaproteobacteria</taxon>
        <taxon>Rhodospirillales</taxon>
        <taxon>Azospirillaceae</taxon>
        <taxon>Azospirillum</taxon>
    </lineage>
</organism>
<feature type="binding site" evidence="5">
    <location>
        <position position="89"/>
    </location>
    <ligand>
        <name>Zn(2+)</name>
        <dbReference type="ChEBI" id="CHEBI:29105"/>
    </ligand>
</feature>
<dbReference type="PANTHER" id="PTHR34535">
    <property type="entry name" value="HYDROGENASE MATURATION FACTOR HYPA"/>
    <property type="match status" value="1"/>
</dbReference>
<dbReference type="RefSeq" id="WP_109325036.1">
    <property type="nucleotide sequence ID" value="NZ_CP029352.1"/>
</dbReference>
<comment type="function">
    <text evidence="5">Involved in the maturation of [NiFe] hydrogenases. Required for nickel insertion into the metal center of the hydrogenase.</text>
</comment>
<dbReference type="EMBL" id="CP029352">
    <property type="protein sequence ID" value="AWK85650.1"/>
    <property type="molecule type" value="Genomic_DNA"/>
</dbReference>
<dbReference type="HAMAP" id="MF_00213">
    <property type="entry name" value="HypA_HybF"/>
    <property type="match status" value="1"/>
</dbReference>
<feature type="binding site" evidence="5">
    <location>
        <position position="92"/>
    </location>
    <ligand>
        <name>Zn(2+)</name>
        <dbReference type="ChEBI" id="CHEBI:29105"/>
    </ligand>
</feature>
<evidence type="ECO:0000256" key="5">
    <source>
        <dbReference type="HAMAP-Rule" id="MF_00213"/>
    </source>
</evidence>
<proteinExistence type="inferred from homology"/>
<dbReference type="GO" id="GO:0008270">
    <property type="term" value="F:zinc ion binding"/>
    <property type="evidence" value="ECO:0007669"/>
    <property type="project" value="UniProtKB-UniRule"/>
</dbReference>
<dbReference type="InterPro" id="IPR000688">
    <property type="entry name" value="HypA/HybF"/>
</dbReference>
<comment type="similarity">
    <text evidence="1 5">Belongs to the HypA/HybF family.</text>
</comment>
<protein>
    <recommendedName>
        <fullName evidence="5">Hydrogenase maturation factor HypA</fullName>
    </recommendedName>
</protein>
<feature type="binding site" evidence="5">
    <location>
        <position position="76"/>
    </location>
    <ligand>
        <name>Zn(2+)</name>
        <dbReference type="ChEBI" id="CHEBI:29105"/>
    </ligand>
</feature>
<keyword evidence="2 5" id="KW-0533">Nickel</keyword>
<name>A0A2S2CMP8_9PROT</name>